<dbReference type="Pfam" id="PF10294">
    <property type="entry name" value="Methyltransf_16"/>
    <property type="match status" value="1"/>
</dbReference>
<dbReference type="PANTHER" id="PTHR14614:SF123">
    <property type="entry name" value="OS04G0645500 PROTEIN"/>
    <property type="match status" value="1"/>
</dbReference>
<dbReference type="InterPro" id="IPR029063">
    <property type="entry name" value="SAM-dependent_MTases_sf"/>
</dbReference>
<accession>A0ABY9BI77</accession>
<dbReference type="InterPro" id="IPR019410">
    <property type="entry name" value="Methyltransf_16"/>
</dbReference>
<dbReference type="Gene3D" id="3.40.50.150">
    <property type="entry name" value="Vaccinia Virus protein VP39"/>
    <property type="match status" value="1"/>
</dbReference>
<dbReference type="EMBL" id="CP126649">
    <property type="protein sequence ID" value="WJZ82618.1"/>
    <property type="molecule type" value="Genomic_DNA"/>
</dbReference>
<name>A0ABY9BI77_VITVI</name>
<evidence type="ECO:0008006" key="3">
    <source>
        <dbReference type="Google" id="ProtNLM"/>
    </source>
</evidence>
<dbReference type="Proteomes" id="UP001227230">
    <property type="component" value="Chromosome 2"/>
</dbReference>
<keyword evidence="2" id="KW-1185">Reference proteome</keyword>
<dbReference type="CDD" id="cd02440">
    <property type="entry name" value="AdoMet_MTases"/>
    <property type="match status" value="1"/>
</dbReference>
<dbReference type="SUPFAM" id="SSF53335">
    <property type="entry name" value="S-adenosyl-L-methionine-dependent methyltransferases"/>
    <property type="match status" value="1"/>
</dbReference>
<protein>
    <recommendedName>
        <fullName evidence="3">Protein N-lysine methyltransferase METTL21A</fullName>
    </recommendedName>
</protein>
<proteinExistence type="predicted"/>
<evidence type="ECO:0000313" key="2">
    <source>
        <dbReference type="Proteomes" id="UP001227230"/>
    </source>
</evidence>
<gene>
    <name evidence="1" type="ORF">VitviT2T_002359</name>
</gene>
<reference evidence="1 2" key="1">
    <citation type="journal article" date="2023" name="Hortic Res">
        <title>The complete reference genome for grapevine (Vitis vinifera L.) genetics and breeding.</title>
        <authorList>
            <person name="Shi X."/>
            <person name="Cao S."/>
            <person name="Wang X."/>
            <person name="Huang S."/>
            <person name="Wang Y."/>
            <person name="Liu Z."/>
            <person name="Liu W."/>
            <person name="Leng X."/>
            <person name="Peng Y."/>
            <person name="Wang N."/>
            <person name="Wang Y."/>
            <person name="Ma Z."/>
            <person name="Xu X."/>
            <person name="Zhang F."/>
            <person name="Xue H."/>
            <person name="Zhong H."/>
            <person name="Wang Y."/>
            <person name="Zhang K."/>
            <person name="Velt A."/>
            <person name="Avia K."/>
            <person name="Holtgrawe D."/>
            <person name="Grimplet J."/>
            <person name="Matus J.T."/>
            <person name="Ware D."/>
            <person name="Wu X."/>
            <person name="Wang H."/>
            <person name="Liu C."/>
            <person name="Fang Y."/>
            <person name="Rustenholz C."/>
            <person name="Cheng Z."/>
            <person name="Xiao H."/>
            <person name="Zhou Y."/>
        </authorList>
    </citation>
    <scope>NUCLEOTIDE SEQUENCE [LARGE SCALE GENOMIC DNA]</scope>
    <source>
        <strain evidence="2">cv. Pinot noir / PN40024</strain>
        <tissue evidence="1">Leaf</tissue>
    </source>
</reference>
<sequence length="231" mass="24948">MGIREISISGHKLTIHELEDVCDSATGRVLTGSWLWDSSLLLSQWMATRAEDIRGKSVIELGAGTGLPGLTAAMLGAGRVVLTDVEALLRGLERNVEVNGLGERVEVRELVWGSEEEEEWVSSGARKGEGEFDIVLMSDVFLEVEAMGDLAKTLKRVCGSGSQVWCGSEVRQWTYECLGQLVSEGFGVVELPSPVGVSDGSWDLFSIFHLIPPIEGCHVGEYLVLEGLGDA</sequence>
<evidence type="ECO:0000313" key="1">
    <source>
        <dbReference type="EMBL" id="WJZ82618.1"/>
    </source>
</evidence>
<dbReference type="PANTHER" id="PTHR14614">
    <property type="entry name" value="HEPATOCELLULAR CARCINOMA-ASSOCIATED ANTIGEN"/>
    <property type="match status" value="1"/>
</dbReference>
<organism evidence="1 2">
    <name type="scientific">Vitis vinifera</name>
    <name type="common">Grape</name>
    <dbReference type="NCBI Taxonomy" id="29760"/>
    <lineage>
        <taxon>Eukaryota</taxon>
        <taxon>Viridiplantae</taxon>
        <taxon>Streptophyta</taxon>
        <taxon>Embryophyta</taxon>
        <taxon>Tracheophyta</taxon>
        <taxon>Spermatophyta</taxon>
        <taxon>Magnoliopsida</taxon>
        <taxon>eudicotyledons</taxon>
        <taxon>Gunneridae</taxon>
        <taxon>Pentapetalae</taxon>
        <taxon>rosids</taxon>
        <taxon>Vitales</taxon>
        <taxon>Vitaceae</taxon>
        <taxon>Viteae</taxon>
        <taxon>Vitis</taxon>
    </lineage>
</organism>